<protein>
    <submittedName>
        <fullName evidence="1">Cellulose synthase</fullName>
    </submittedName>
</protein>
<dbReference type="RefSeq" id="WP_239796223.1">
    <property type="nucleotide sequence ID" value="NZ_OU912926.1"/>
</dbReference>
<dbReference type="EMBL" id="OU912926">
    <property type="protein sequence ID" value="CAG9932263.1"/>
    <property type="molecule type" value="Genomic_DNA"/>
</dbReference>
<dbReference type="InterPro" id="IPR050678">
    <property type="entry name" value="DNA_Partitioning_ATPase"/>
</dbReference>
<proteinExistence type="predicted"/>
<dbReference type="SUPFAM" id="SSF52540">
    <property type="entry name" value="P-loop containing nucleoside triphosphate hydrolases"/>
    <property type="match status" value="1"/>
</dbReference>
<dbReference type="Pfam" id="PF06564">
    <property type="entry name" value="CBP_BcsQ"/>
    <property type="match status" value="1"/>
</dbReference>
<dbReference type="Proteomes" id="UP000839052">
    <property type="component" value="Chromosome"/>
</dbReference>
<dbReference type="PANTHER" id="PTHR13696">
    <property type="entry name" value="P-LOOP CONTAINING NUCLEOSIDE TRIPHOSPHATE HYDROLASE"/>
    <property type="match status" value="1"/>
</dbReference>
<gene>
    <name evidence="1" type="ORF">NTG6680_1010</name>
</gene>
<evidence type="ECO:0000313" key="2">
    <source>
        <dbReference type="Proteomes" id="UP000839052"/>
    </source>
</evidence>
<organism evidence="1 2">
    <name type="scientific">Candidatus Nitrotoga arctica</name>
    <dbReference type="NCBI Taxonomy" id="453162"/>
    <lineage>
        <taxon>Bacteria</taxon>
        <taxon>Pseudomonadati</taxon>
        <taxon>Pseudomonadota</taxon>
        <taxon>Betaproteobacteria</taxon>
        <taxon>Nitrosomonadales</taxon>
        <taxon>Gallionellaceae</taxon>
        <taxon>Candidatus Nitrotoga</taxon>
    </lineage>
</organism>
<keyword evidence="2" id="KW-1185">Reference proteome</keyword>
<dbReference type="Gene3D" id="3.40.50.300">
    <property type="entry name" value="P-loop containing nucleotide triphosphate hydrolases"/>
    <property type="match status" value="1"/>
</dbReference>
<reference evidence="1 2" key="1">
    <citation type="submission" date="2021-10" db="EMBL/GenBank/DDBJ databases">
        <authorList>
            <person name="Koch H."/>
        </authorList>
    </citation>
    <scope>NUCLEOTIDE SEQUENCE [LARGE SCALE GENOMIC DNA]</scope>
    <source>
        <strain evidence="1">6680</strain>
    </source>
</reference>
<dbReference type="InterPro" id="IPR027417">
    <property type="entry name" value="P-loop_NTPase"/>
</dbReference>
<sequence length="257" mass="27666">MFKIAIVSAAGGVGRSTLTANLATLLAQREMAVLALDFDPQNLLSTLLGSDEASLSGLLPDFLTRKEFGKSALVNSNEVACLPFGRANEASLVTFEQHLRAEPEWLKKCITQVDYPSGAFLLMDTPRLPSLYARQAMVAADLVLAVLAPDARSLALLPAVEAALSRCAPGPQLIYVINGLDSTRVLQNDLLVRFRSALQMRLSPYPVHRDEAIPRAVANRTNLQSLSPDSLVAHDLNGLLNWLLAVPASSLDGRAQV</sequence>
<dbReference type="NCBIfam" id="TIGR03371">
    <property type="entry name" value="cellulose_yhjQ"/>
    <property type="match status" value="1"/>
</dbReference>
<dbReference type="CDD" id="cd02042">
    <property type="entry name" value="ParAB_family"/>
    <property type="match status" value="1"/>
</dbReference>
<dbReference type="InterPro" id="IPR017746">
    <property type="entry name" value="Cellulose_synthase_operon_BcsQ"/>
</dbReference>
<dbReference type="PANTHER" id="PTHR13696:SF99">
    <property type="entry name" value="COBYRINIC ACID AC-DIAMIDE SYNTHASE"/>
    <property type="match status" value="1"/>
</dbReference>
<accession>A0ABM8YXJ4</accession>
<evidence type="ECO:0000313" key="1">
    <source>
        <dbReference type="EMBL" id="CAG9932263.1"/>
    </source>
</evidence>
<name>A0ABM8YXJ4_9PROT</name>